<dbReference type="GO" id="GO:0005737">
    <property type="term" value="C:cytoplasm"/>
    <property type="evidence" value="ECO:0007669"/>
    <property type="project" value="UniProtKB-SubCell"/>
</dbReference>
<keyword evidence="4" id="KW-0963">Cytoplasm</keyword>
<dbReference type="Pfam" id="PF02367">
    <property type="entry name" value="TsaE"/>
    <property type="match status" value="1"/>
</dbReference>
<evidence type="ECO:0000256" key="3">
    <source>
        <dbReference type="ARBA" id="ARBA00019010"/>
    </source>
</evidence>
<comment type="subcellular location">
    <subcellularLocation>
        <location evidence="1">Cytoplasm</location>
    </subcellularLocation>
</comment>
<dbReference type="SUPFAM" id="SSF52540">
    <property type="entry name" value="P-loop containing nucleoside triphosphate hydrolases"/>
    <property type="match status" value="1"/>
</dbReference>
<dbReference type="GO" id="GO:0016740">
    <property type="term" value="F:transferase activity"/>
    <property type="evidence" value="ECO:0007669"/>
    <property type="project" value="UniProtKB-KW"/>
</dbReference>
<dbReference type="NCBIfam" id="TIGR00150">
    <property type="entry name" value="T6A_YjeE"/>
    <property type="match status" value="1"/>
</dbReference>
<dbReference type="AlphaFoldDB" id="A0A5J5IKN4"/>
<keyword evidence="5" id="KW-0819">tRNA processing</keyword>
<dbReference type="GO" id="GO:0046872">
    <property type="term" value="F:metal ion binding"/>
    <property type="evidence" value="ECO:0007669"/>
    <property type="project" value="UniProtKB-KW"/>
</dbReference>
<evidence type="ECO:0000256" key="4">
    <source>
        <dbReference type="ARBA" id="ARBA00022490"/>
    </source>
</evidence>
<evidence type="ECO:0000256" key="7">
    <source>
        <dbReference type="ARBA" id="ARBA00022741"/>
    </source>
</evidence>
<dbReference type="Gene3D" id="3.40.50.300">
    <property type="entry name" value="P-loop containing nucleotide triphosphate hydrolases"/>
    <property type="match status" value="1"/>
</dbReference>
<dbReference type="Proteomes" id="UP000326903">
    <property type="component" value="Unassembled WGS sequence"/>
</dbReference>
<evidence type="ECO:0000256" key="2">
    <source>
        <dbReference type="ARBA" id="ARBA00007599"/>
    </source>
</evidence>
<keyword evidence="8" id="KW-0067">ATP-binding</keyword>
<organism evidence="11 12">
    <name type="scientific">Ginsengibacter hankyongi</name>
    <dbReference type="NCBI Taxonomy" id="2607284"/>
    <lineage>
        <taxon>Bacteria</taxon>
        <taxon>Pseudomonadati</taxon>
        <taxon>Bacteroidota</taxon>
        <taxon>Chitinophagia</taxon>
        <taxon>Chitinophagales</taxon>
        <taxon>Chitinophagaceae</taxon>
        <taxon>Ginsengibacter</taxon>
    </lineage>
</organism>
<dbReference type="InterPro" id="IPR027417">
    <property type="entry name" value="P-loop_NTPase"/>
</dbReference>
<evidence type="ECO:0000256" key="1">
    <source>
        <dbReference type="ARBA" id="ARBA00004496"/>
    </source>
</evidence>
<dbReference type="GO" id="GO:0002949">
    <property type="term" value="P:tRNA threonylcarbamoyladenosine modification"/>
    <property type="evidence" value="ECO:0007669"/>
    <property type="project" value="InterPro"/>
</dbReference>
<keyword evidence="6" id="KW-0479">Metal-binding</keyword>
<evidence type="ECO:0000313" key="12">
    <source>
        <dbReference type="Proteomes" id="UP000326903"/>
    </source>
</evidence>
<keyword evidence="11" id="KW-0808">Transferase</keyword>
<evidence type="ECO:0000256" key="9">
    <source>
        <dbReference type="ARBA" id="ARBA00022842"/>
    </source>
</evidence>
<dbReference type="PANTHER" id="PTHR33540:SF2">
    <property type="entry name" value="TRNA THREONYLCARBAMOYLADENOSINE BIOSYNTHESIS PROTEIN TSAE"/>
    <property type="match status" value="1"/>
</dbReference>
<name>A0A5J5IKN4_9BACT</name>
<evidence type="ECO:0000256" key="10">
    <source>
        <dbReference type="ARBA" id="ARBA00032441"/>
    </source>
</evidence>
<evidence type="ECO:0000313" key="11">
    <source>
        <dbReference type="EMBL" id="KAA9041580.1"/>
    </source>
</evidence>
<accession>A0A5J5IKN4</accession>
<dbReference type="RefSeq" id="WP_150413700.1">
    <property type="nucleotide sequence ID" value="NZ_VYQF01000001.1"/>
</dbReference>
<keyword evidence="12" id="KW-1185">Reference proteome</keyword>
<evidence type="ECO:0000256" key="6">
    <source>
        <dbReference type="ARBA" id="ARBA00022723"/>
    </source>
</evidence>
<evidence type="ECO:0000256" key="5">
    <source>
        <dbReference type="ARBA" id="ARBA00022694"/>
    </source>
</evidence>
<comment type="caution">
    <text evidence="11">The sequence shown here is derived from an EMBL/GenBank/DDBJ whole genome shotgun (WGS) entry which is preliminary data.</text>
</comment>
<proteinExistence type="inferred from homology"/>
<dbReference type="InterPro" id="IPR003442">
    <property type="entry name" value="T6A_TsaE"/>
</dbReference>
<reference evidence="11 12" key="1">
    <citation type="submission" date="2019-09" db="EMBL/GenBank/DDBJ databases">
        <title>Draft genome sequence of Ginsengibacter sp. BR5-29.</title>
        <authorList>
            <person name="Im W.-T."/>
        </authorList>
    </citation>
    <scope>NUCLEOTIDE SEQUENCE [LARGE SCALE GENOMIC DNA]</scope>
    <source>
        <strain evidence="11 12">BR5-29</strain>
    </source>
</reference>
<sequence>MEFIFDLNNIQTIANNFISLFDKYKIIAFSGELGAGKTTLINAICKQLGVNESVTSPTYSIIQEYYSDSIIIYHMDLYRIKSIEEAIEAGIEDCLQSKNLCLVEWPEKAMSLFPGETVYASLKTVSNSVRKLIVQLPQ</sequence>
<evidence type="ECO:0000256" key="8">
    <source>
        <dbReference type="ARBA" id="ARBA00022840"/>
    </source>
</evidence>
<comment type="similarity">
    <text evidence="2">Belongs to the TsaE family.</text>
</comment>
<gene>
    <name evidence="11" type="primary">tsaE</name>
    <name evidence="11" type="ORF">FW778_06035</name>
</gene>
<keyword evidence="7" id="KW-0547">Nucleotide-binding</keyword>
<protein>
    <recommendedName>
        <fullName evidence="3">tRNA threonylcarbamoyladenosine biosynthesis protein TsaE</fullName>
    </recommendedName>
    <alternativeName>
        <fullName evidence="10">t(6)A37 threonylcarbamoyladenosine biosynthesis protein TsaE</fullName>
    </alternativeName>
</protein>
<dbReference type="PANTHER" id="PTHR33540">
    <property type="entry name" value="TRNA THREONYLCARBAMOYLADENOSINE BIOSYNTHESIS PROTEIN TSAE"/>
    <property type="match status" value="1"/>
</dbReference>
<dbReference type="GO" id="GO:0005524">
    <property type="term" value="F:ATP binding"/>
    <property type="evidence" value="ECO:0007669"/>
    <property type="project" value="UniProtKB-KW"/>
</dbReference>
<keyword evidence="9" id="KW-0460">Magnesium</keyword>
<dbReference type="EMBL" id="VYQF01000001">
    <property type="protein sequence ID" value="KAA9041580.1"/>
    <property type="molecule type" value="Genomic_DNA"/>
</dbReference>